<evidence type="ECO:0000256" key="2">
    <source>
        <dbReference type="ARBA" id="ARBA00004613"/>
    </source>
</evidence>
<comment type="caution">
    <text evidence="13">The sequence shown here is derived from an EMBL/GenBank/DDBJ whole genome shotgun (WGS) entry which is preliminary data.</text>
</comment>
<evidence type="ECO:0000256" key="4">
    <source>
        <dbReference type="ARBA" id="ARBA00022723"/>
    </source>
</evidence>
<evidence type="ECO:0000256" key="7">
    <source>
        <dbReference type="ARBA" id="ARBA00023008"/>
    </source>
</evidence>
<evidence type="ECO:0000256" key="12">
    <source>
        <dbReference type="SAM" id="SignalP"/>
    </source>
</evidence>
<evidence type="ECO:0000256" key="1">
    <source>
        <dbReference type="ARBA" id="ARBA00001973"/>
    </source>
</evidence>
<evidence type="ECO:0000256" key="6">
    <source>
        <dbReference type="ARBA" id="ARBA00023002"/>
    </source>
</evidence>
<dbReference type="Pfam" id="PF22810">
    <property type="entry name" value="LPMO_AA14"/>
    <property type="match status" value="1"/>
</dbReference>
<evidence type="ECO:0000256" key="8">
    <source>
        <dbReference type="ARBA" id="ARBA00023033"/>
    </source>
</evidence>
<dbReference type="EMBL" id="JAKLMC020000015">
    <property type="protein sequence ID" value="KAK5952388.1"/>
    <property type="molecule type" value="Genomic_DNA"/>
</dbReference>
<feature type="chain" id="PRO_5042845181" evidence="12">
    <location>
        <begin position="24"/>
        <end position="436"/>
    </location>
</feature>
<comment type="cofactor">
    <cofactor evidence="1">
        <name>Cu(2+)</name>
        <dbReference type="ChEBI" id="CHEBI:29036"/>
    </cofactor>
</comment>
<dbReference type="GO" id="GO:0046872">
    <property type="term" value="F:metal ion binding"/>
    <property type="evidence" value="ECO:0007669"/>
    <property type="project" value="UniProtKB-KW"/>
</dbReference>
<organism evidence="13 14">
    <name type="scientific">Knufia fluminis</name>
    <dbReference type="NCBI Taxonomy" id="191047"/>
    <lineage>
        <taxon>Eukaryota</taxon>
        <taxon>Fungi</taxon>
        <taxon>Dikarya</taxon>
        <taxon>Ascomycota</taxon>
        <taxon>Pezizomycotina</taxon>
        <taxon>Eurotiomycetes</taxon>
        <taxon>Chaetothyriomycetidae</taxon>
        <taxon>Chaetothyriales</taxon>
        <taxon>Trichomeriaceae</taxon>
        <taxon>Knufia</taxon>
    </lineage>
</organism>
<evidence type="ECO:0000256" key="5">
    <source>
        <dbReference type="ARBA" id="ARBA00022729"/>
    </source>
</evidence>
<accession>A0AAN8EIQ9</accession>
<evidence type="ECO:0000256" key="11">
    <source>
        <dbReference type="ARBA" id="ARBA00046340"/>
    </source>
</evidence>
<dbReference type="AlphaFoldDB" id="A0AAN8EIQ9"/>
<sequence>MSLISMSLVPLLLTATLSSLASAHIAAFASGMYCRDGLSGDNSNSNDPIAPLYQLSKTDFWFQHDRGCDARPPPEGEFLELPAGGSFTVQLASNQAFTDLSYNGEKVTQWPDGGDHPDDWHGEWDGAECLPGGGYMHTQNESMAQGTAFAVAYENDLNKITMEDLVVFSVLAHSPWHTSATYQVPAELQACPEGGCTCAWLWVPKGCGQANMYMQPYSCNVTNVDESVAKPLAKAQPAKWCKNDSATCLEGAKQMIVFNSLEDDNVQGVPQFETPVYNEACGFKAGAQEDIFLGSTKPSDTTTTSSTSESSSASVSLTAISSLSTGVHHASSSVTDTTTTSHASSNSSMSFTILPLSTSSASRISSISSTSHAVLPSLSPSTRLIDGECTALTSVVTVTVTSTSVVTSLPNISSNSTVVHNATTPAMHSRWQQWKA</sequence>
<evidence type="ECO:0000256" key="9">
    <source>
        <dbReference type="ARBA" id="ARBA00023157"/>
    </source>
</evidence>
<name>A0AAN8EIQ9_9EURO</name>
<keyword evidence="3" id="KW-0964">Secreted</keyword>
<keyword evidence="4" id="KW-0479">Metal-binding</keyword>
<keyword evidence="6" id="KW-0560">Oxidoreductase</keyword>
<evidence type="ECO:0000313" key="14">
    <source>
        <dbReference type="Proteomes" id="UP001316803"/>
    </source>
</evidence>
<reference evidence="13 14" key="1">
    <citation type="submission" date="2022-12" db="EMBL/GenBank/DDBJ databases">
        <title>Genomic features and morphological characterization of a novel Knufia sp. strain isolated from spacecraft assembly facility.</title>
        <authorList>
            <person name="Teixeira M."/>
            <person name="Chander A.M."/>
            <person name="Stajich J.E."/>
            <person name="Venkateswaran K."/>
        </authorList>
    </citation>
    <scope>NUCLEOTIDE SEQUENCE [LARGE SCALE GENOMIC DNA]</scope>
    <source>
        <strain evidence="13 14">FJI-L2-BK-P2</strain>
    </source>
</reference>
<keyword evidence="10" id="KW-0325">Glycoprotein</keyword>
<comment type="subcellular location">
    <subcellularLocation>
        <location evidence="2">Secreted</location>
    </subcellularLocation>
</comment>
<keyword evidence="5 12" id="KW-0732">Signal</keyword>
<feature type="signal peptide" evidence="12">
    <location>
        <begin position="1"/>
        <end position="23"/>
    </location>
</feature>
<keyword evidence="8" id="KW-0503">Monooxygenase</keyword>
<protein>
    <submittedName>
        <fullName evidence="13">Uncharacterized protein</fullName>
    </submittedName>
</protein>
<comment type="similarity">
    <text evidence="11">Belongs to the polysaccharide monooxygenase AA14 family.</text>
</comment>
<dbReference type="GO" id="GO:0004497">
    <property type="term" value="F:monooxygenase activity"/>
    <property type="evidence" value="ECO:0007669"/>
    <property type="project" value="UniProtKB-KW"/>
</dbReference>
<evidence type="ECO:0000256" key="10">
    <source>
        <dbReference type="ARBA" id="ARBA00023180"/>
    </source>
</evidence>
<proteinExistence type="inferred from homology"/>
<dbReference type="GO" id="GO:0005576">
    <property type="term" value="C:extracellular region"/>
    <property type="evidence" value="ECO:0007669"/>
    <property type="project" value="UniProtKB-SubCell"/>
</dbReference>
<evidence type="ECO:0000313" key="13">
    <source>
        <dbReference type="EMBL" id="KAK5952388.1"/>
    </source>
</evidence>
<dbReference type="InterPro" id="IPR054497">
    <property type="entry name" value="LPMO_AA14"/>
</dbReference>
<dbReference type="Proteomes" id="UP001316803">
    <property type="component" value="Unassembled WGS sequence"/>
</dbReference>
<keyword evidence="14" id="KW-1185">Reference proteome</keyword>
<evidence type="ECO:0000256" key="3">
    <source>
        <dbReference type="ARBA" id="ARBA00022525"/>
    </source>
</evidence>
<keyword evidence="9" id="KW-1015">Disulfide bond</keyword>
<keyword evidence="7" id="KW-0186">Copper</keyword>
<gene>
    <name evidence="13" type="ORF">OHC33_006431</name>
</gene>